<dbReference type="InterPro" id="IPR016195">
    <property type="entry name" value="Pol/histidinol_Pase-like"/>
</dbReference>
<evidence type="ECO:0000313" key="2">
    <source>
        <dbReference type="EMBL" id="UUJ81114.1"/>
    </source>
</evidence>
<keyword evidence="1" id="KW-0175">Coiled coil</keyword>
<dbReference type="RefSeq" id="WP_031669354.1">
    <property type="nucleotide sequence ID" value="NZ_BAAFVI010000027.1"/>
</dbReference>
<keyword evidence="2" id="KW-0614">Plasmid</keyword>
<dbReference type="PANTHER" id="PTHR32182">
    <property type="entry name" value="DNA REPLICATION AND REPAIR PROTEIN RECF"/>
    <property type="match status" value="1"/>
</dbReference>
<feature type="coiled-coil region" evidence="1">
    <location>
        <begin position="523"/>
        <end position="638"/>
    </location>
</feature>
<dbReference type="InterPro" id="IPR027417">
    <property type="entry name" value="P-loop_NTPase"/>
</dbReference>
<dbReference type="NCBIfam" id="NF045780">
    <property type="entry name" value="TrlF_fam_ATP"/>
    <property type="match status" value="1"/>
</dbReference>
<evidence type="ECO:0008006" key="4">
    <source>
        <dbReference type="Google" id="ProtNLM"/>
    </source>
</evidence>
<dbReference type="GO" id="GO:0000731">
    <property type="term" value="P:DNA synthesis involved in DNA repair"/>
    <property type="evidence" value="ECO:0007669"/>
    <property type="project" value="TreeGrafter"/>
</dbReference>
<dbReference type="SUPFAM" id="SSF52540">
    <property type="entry name" value="P-loop containing nucleoside triphosphate hydrolases"/>
    <property type="match status" value="1"/>
</dbReference>
<evidence type="ECO:0000313" key="3">
    <source>
        <dbReference type="Proteomes" id="UP000193519"/>
    </source>
</evidence>
<evidence type="ECO:0000256" key="1">
    <source>
        <dbReference type="SAM" id="Coils"/>
    </source>
</evidence>
<dbReference type="EMBL" id="CP098508">
    <property type="protein sequence ID" value="UUJ81114.1"/>
    <property type="molecule type" value="Genomic_DNA"/>
</dbReference>
<dbReference type="InterPro" id="IPR054787">
    <property type="entry name" value="TrlF_ATPase"/>
</dbReference>
<organism evidence="2 3">
    <name type="scientific">Listeria monocytogenes</name>
    <dbReference type="NCBI Taxonomy" id="1639"/>
    <lineage>
        <taxon>Bacteria</taxon>
        <taxon>Bacillati</taxon>
        <taxon>Bacillota</taxon>
        <taxon>Bacilli</taxon>
        <taxon>Bacillales</taxon>
        <taxon>Listeriaceae</taxon>
        <taxon>Listeria</taxon>
    </lineage>
</organism>
<dbReference type="GO" id="GO:0006302">
    <property type="term" value="P:double-strand break repair"/>
    <property type="evidence" value="ECO:0007669"/>
    <property type="project" value="TreeGrafter"/>
</dbReference>
<dbReference type="Gene3D" id="3.20.20.140">
    <property type="entry name" value="Metal-dependent hydrolases"/>
    <property type="match status" value="1"/>
</dbReference>
<accession>A0AAX3C0K5</accession>
<sequence length="862" mass="98211">MFERGTEWIRADFHLHTKADKEFKYSGEDNSFVSEYVQKLKEEKIGLGVITNHNKFDLGEYKALKKKANKEDIALFPGVELSVKEGANGIHCLIVFKETEWINGENENINQFLDEVFKGISNRENENTRCNLDLAHVIEELNSYDKGYFILMAHIEQRSGFLKECDGGLIESLAQKTYFKNSVLGFQKGRTRDKIKQLEQWMGYKLPYIEGSDCKSIDEIGKGDKKCYVKIGDSNFDSVALAFKDFKNRISLEKSTSSHGFIRSVEFLGGKLDGKKIYLSPELNCLIGIRGSGKSSIIEAIRYALDIPPSNSDNDYKREVVKNLLGSGGQVILELQDNYGNLYRIKRILGEDPHVTDMDDKGVGAKIGSILSAPLYFGQKDLSAMDNGFELTLLDKIVGEVSGNFETQISNIEERISSKMKGFINLENKINNGGELEKDLSDIKHKIKIFEEKGLSDKLSKQVNFQQDKATIDNVNTLVGKYIQALQNIISSEELSMLIKLEKSNSQEVPELFEKLRIEIKKVTSTKNKIEEIIQEVKDSKSKLVEFSNEMNNTITSLEEEFAEIKREIDIPNLNPDDFSALKLRETKIEEAIEKIDQQENEKNKLVVELNELVQERNDTLLKELEIYKNEINRINQSQTSLKLHITFKGDKKEFLTQLKDSFKGTSVSTSSYEQITGKFPDFTSLVIDILLKDSEKISQILPDTHLTKVKQRVREEYSSYLKHKTPNNITINYHGKPITNHSIGQRASALVLFILSQKNNNLIMIDQPEDDLDNQVIYNEIIKEIKSRKPDVQFIFATHNANIPVLGDSEQIISVSYDDEGITTDTGSIDSKLIQNKIVDIMEGGHEAFNRRTEIYNLWRN</sequence>
<protein>
    <recommendedName>
        <fullName evidence="4">Histidinol-phosphatase</fullName>
    </recommendedName>
</protein>
<name>A0AAX3C0K5_LISMN</name>
<gene>
    <name evidence="2" type="ORF">BES38_15165</name>
</gene>
<proteinExistence type="predicted"/>
<reference evidence="2" key="1">
    <citation type="submission" date="2022-06" db="EMBL/GenBank/DDBJ databases">
        <title>Complete genomes of Listeria monocytogenes strains L58-55 and 6179.</title>
        <authorList>
            <person name="Schmitz-Esser S."/>
            <person name="Tibbs-Cortes B.W."/>
        </authorList>
    </citation>
    <scope>NUCLEOTIDE SEQUENCE</scope>
    <source>
        <strain evidence="2">L58-55</strain>
        <plasmid evidence="2">pLM58-55</plasmid>
    </source>
</reference>
<dbReference type="Proteomes" id="UP000193519">
    <property type="component" value="Plasmid pLM58-55"/>
</dbReference>
<dbReference type="AlphaFoldDB" id="A0AAX3C0K5"/>
<dbReference type="SUPFAM" id="SSF89550">
    <property type="entry name" value="PHP domain-like"/>
    <property type="match status" value="1"/>
</dbReference>
<dbReference type="Gene3D" id="3.40.50.300">
    <property type="entry name" value="P-loop containing nucleotide triphosphate hydrolases"/>
    <property type="match status" value="2"/>
</dbReference>
<geneLocation type="plasmid" evidence="2 3">
    <name>pLM58-55</name>
</geneLocation>
<dbReference type="PANTHER" id="PTHR32182:SF23">
    <property type="entry name" value="ATP BINDING PROTEIN"/>
    <property type="match status" value="1"/>
</dbReference>